<sequence length="226" mass="24638">MQPFPPLTTNGTNKPDGFFPEVLQAVCASIKVECKAEVYPWRRAFAMMSGGTADGMLMLLKTPERTVAFNIGPPVLQSAYVLYTAPGTTVRYTSPADLAGYTVAGYGPSGTSVAAEELGRLAPNSRVEIEVDNQTALRKLRQGRYGGKAVVVINKELGRFLLNQDGDAGLRQIGELKKTEYYIGLSRTRMPPELAERFNQALRQLLRDGTINAIAQKFDVKAAPPQ</sequence>
<dbReference type="PANTHER" id="PTHR35936:SF25">
    <property type="entry name" value="ABC TRANSPORTER SUBSTRATE-BINDING PROTEIN"/>
    <property type="match status" value="1"/>
</dbReference>
<dbReference type="AlphaFoldDB" id="A0A7X4HDI9"/>
<evidence type="ECO:0000313" key="4">
    <source>
        <dbReference type="Proteomes" id="UP000450676"/>
    </source>
</evidence>
<evidence type="ECO:0000256" key="1">
    <source>
        <dbReference type="ARBA" id="ARBA00022729"/>
    </source>
</evidence>
<dbReference type="Pfam" id="PF00497">
    <property type="entry name" value="SBP_bac_3"/>
    <property type="match status" value="1"/>
</dbReference>
<evidence type="ECO:0000313" key="3">
    <source>
        <dbReference type="EMBL" id="MYN09261.1"/>
    </source>
</evidence>
<dbReference type="Gene3D" id="3.40.190.10">
    <property type="entry name" value="Periplasmic binding protein-like II"/>
    <property type="match status" value="2"/>
</dbReference>
<keyword evidence="4" id="KW-1185">Reference proteome</keyword>
<feature type="domain" description="Solute-binding protein family 3/N-terminal" evidence="2">
    <location>
        <begin position="3"/>
        <end position="222"/>
    </location>
</feature>
<comment type="caution">
    <text evidence="3">The sequence shown here is derived from an EMBL/GenBank/DDBJ whole genome shotgun (WGS) entry which is preliminary data.</text>
</comment>
<dbReference type="EMBL" id="WWCU01000021">
    <property type="protein sequence ID" value="MYN09261.1"/>
    <property type="molecule type" value="Genomic_DNA"/>
</dbReference>
<dbReference type="InterPro" id="IPR001638">
    <property type="entry name" value="Solute-binding_3/MltF_N"/>
</dbReference>
<organism evidence="3 4">
    <name type="scientific">Pseudoduganella aquatica</name>
    <dbReference type="NCBI Taxonomy" id="2660641"/>
    <lineage>
        <taxon>Bacteria</taxon>
        <taxon>Pseudomonadati</taxon>
        <taxon>Pseudomonadota</taxon>
        <taxon>Betaproteobacteria</taxon>
        <taxon>Burkholderiales</taxon>
        <taxon>Oxalobacteraceae</taxon>
        <taxon>Telluria group</taxon>
        <taxon>Pseudoduganella</taxon>
    </lineage>
</organism>
<dbReference type="Proteomes" id="UP000450676">
    <property type="component" value="Unassembled WGS sequence"/>
</dbReference>
<gene>
    <name evidence="3" type="ORF">GTP77_18225</name>
</gene>
<proteinExistence type="predicted"/>
<dbReference type="SMART" id="SM00062">
    <property type="entry name" value="PBPb"/>
    <property type="match status" value="1"/>
</dbReference>
<reference evidence="3 4" key="1">
    <citation type="submission" date="2019-12" db="EMBL/GenBank/DDBJ databases">
        <title>Novel species isolated from a subtropical stream in China.</title>
        <authorList>
            <person name="Lu H."/>
        </authorList>
    </citation>
    <scope>NUCLEOTIDE SEQUENCE [LARGE SCALE GENOMIC DNA]</scope>
    <source>
        <strain evidence="3 4">FT127W</strain>
    </source>
</reference>
<evidence type="ECO:0000259" key="2">
    <source>
        <dbReference type="SMART" id="SM00062"/>
    </source>
</evidence>
<dbReference type="PANTHER" id="PTHR35936">
    <property type="entry name" value="MEMBRANE-BOUND LYTIC MUREIN TRANSGLYCOSYLASE F"/>
    <property type="match status" value="1"/>
</dbReference>
<keyword evidence="1" id="KW-0732">Signal</keyword>
<accession>A0A7X4HDI9</accession>
<dbReference type="SUPFAM" id="SSF53850">
    <property type="entry name" value="Periplasmic binding protein-like II"/>
    <property type="match status" value="1"/>
</dbReference>
<protein>
    <submittedName>
        <fullName evidence="3">Transporter substrate-binding domain-containing protein</fullName>
    </submittedName>
</protein>
<name>A0A7X4HDI9_9BURK</name>
<dbReference type="RefSeq" id="WP_161073565.1">
    <property type="nucleotide sequence ID" value="NZ_WWCU01000021.1"/>
</dbReference>